<gene>
    <name evidence="1" type="ORF">KK1_007614</name>
</gene>
<dbReference type="Gramene" id="C.cajan_07409.t">
    <property type="protein sequence ID" value="C.cajan_07409.t.cds1"/>
    <property type="gene ID" value="C.cajan_07409"/>
</dbReference>
<accession>A0A151U6M4</accession>
<evidence type="ECO:0000313" key="1">
    <source>
        <dbReference type="EMBL" id="KYP74918.1"/>
    </source>
</evidence>
<dbReference type="AlphaFoldDB" id="A0A151U6M4"/>
<reference evidence="1 2" key="1">
    <citation type="journal article" date="2012" name="Nat. Biotechnol.">
        <title>Draft genome sequence of pigeonpea (Cajanus cajan), an orphan legume crop of resource-poor farmers.</title>
        <authorList>
            <person name="Varshney R.K."/>
            <person name="Chen W."/>
            <person name="Li Y."/>
            <person name="Bharti A.K."/>
            <person name="Saxena R.K."/>
            <person name="Schlueter J.A."/>
            <person name="Donoghue M.T."/>
            <person name="Azam S."/>
            <person name="Fan G."/>
            <person name="Whaley A.M."/>
            <person name="Farmer A.D."/>
            <person name="Sheridan J."/>
            <person name="Iwata A."/>
            <person name="Tuteja R."/>
            <person name="Penmetsa R.V."/>
            <person name="Wu W."/>
            <person name="Upadhyaya H.D."/>
            <person name="Yang S.P."/>
            <person name="Shah T."/>
            <person name="Saxena K.B."/>
            <person name="Michael T."/>
            <person name="McCombie W.R."/>
            <person name="Yang B."/>
            <person name="Zhang G."/>
            <person name="Yang H."/>
            <person name="Wang J."/>
            <person name="Spillane C."/>
            <person name="Cook D.R."/>
            <person name="May G.D."/>
            <person name="Xu X."/>
            <person name="Jackson S.A."/>
        </authorList>
    </citation>
    <scope>NUCLEOTIDE SEQUENCE [LARGE SCALE GENOMIC DNA]</scope>
    <source>
        <strain evidence="2">cv. Asha</strain>
    </source>
</reference>
<keyword evidence="2" id="KW-1185">Reference proteome</keyword>
<dbReference type="EMBL" id="CM003604">
    <property type="protein sequence ID" value="KYP74918.1"/>
    <property type="molecule type" value="Genomic_DNA"/>
</dbReference>
<proteinExistence type="predicted"/>
<dbReference type="Proteomes" id="UP000075243">
    <property type="component" value="Chromosome 2"/>
</dbReference>
<evidence type="ECO:0000313" key="2">
    <source>
        <dbReference type="Proteomes" id="UP000075243"/>
    </source>
</evidence>
<sequence>MSLASAVAGTGNRHAESAKLRQADLPRSAIAATSCARAAISAVGKVPSQILVFLLGSRTSHTHLPESLLLTPRYTGCRVSRNFFLPARFLGWLAARNTSSSDSAAVDGREPPAPGEFPCGSEKRLMENIKLGSLKFFF</sequence>
<organism evidence="1 2">
    <name type="scientific">Cajanus cajan</name>
    <name type="common">Pigeon pea</name>
    <name type="synonym">Cajanus indicus</name>
    <dbReference type="NCBI Taxonomy" id="3821"/>
    <lineage>
        <taxon>Eukaryota</taxon>
        <taxon>Viridiplantae</taxon>
        <taxon>Streptophyta</taxon>
        <taxon>Embryophyta</taxon>
        <taxon>Tracheophyta</taxon>
        <taxon>Spermatophyta</taxon>
        <taxon>Magnoliopsida</taxon>
        <taxon>eudicotyledons</taxon>
        <taxon>Gunneridae</taxon>
        <taxon>Pentapetalae</taxon>
        <taxon>rosids</taxon>
        <taxon>fabids</taxon>
        <taxon>Fabales</taxon>
        <taxon>Fabaceae</taxon>
        <taxon>Papilionoideae</taxon>
        <taxon>50 kb inversion clade</taxon>
        <taxon>NPAAA clade</taxon>
        <taxon>indigoferoid/millettioid clade</taxon>
        <taxon>Phaseoleae</taxon>
        <taxon>Cajanus</taxon>
    </lineage>
</organism>
<name>A0A151U6M4_CAJCA</name>
<protein>
    <submittedName>
        <fullName evidence="1">Uncharacterized protein</fullName>
    </submittedName>
</protein>